<proteinExistence type="predicted"/>
<name>A0AA95EUS2_9BACL</name>
<organism evidence="2 3">
    <name type="scientific">Candidatus Cohnella colombiensis</name>
    <dbReference type="NCBI Taxonomy" id="3121368"/>
    <lineage>
        <taxon>Bacteria</taxon>
        <taxon>Bacillati</taxon>
        <taxon>Bacillota</taxon>
        <taxon>Bacilli</taxon>
        <taxon>Bacillales</taxon>
        <taxon>Paenibacillaceae</taxon>
        <taxon>Cohnella</taxon>
    </lineage>
</organism>
<evidence type="ECO:0000256" key="1">
    <source>
        <dbReference type="SAM" id="MobiDB-lite"/>
    </source>
</evidence>
<reference evidence="2" key="1">
    <citation type="submission" date="2023-03" db="EMBL/GenBank/DDBJ databases">
        <title>Andean soil-derived lignocellulolytic bacterial consortium as a source of novel taxa and putative plastic-active enzymes.</title>
        <authorList>
            <person name="Diaz-Garcia L."/>
            <person name="Chuvochina M."/>
            <person name="Feuerriegel G."/>
            <person name="Bunk B."/>
            <person name="Sproer C."/>
            <person name="Streit W.R."/>
            <person name="Rodriguez L.M."/>
            <person name="Overmann J."/>
            <person name="Jimenez D.J."/>
        </authorList>
    </citation>
    <scope>NUCLEOTIDE SEQUENCE</scope>
    <source>
        <strain evidence="2">MAG 2441</strain>
    </source>
</reference>
<dbReference type="Proteomes" id="UP001178662">
    <property type="component" value="Chromosome"/>
</dbReference>
<sequence>MSTQLQTVDINQLQQIGEFGVAELMTMKETIGKDLSIPQFNLFMYQCNRMGLDPALKHAFPILYGGKLDSRVSYEGLLSLAKKSEGFQGVYNQVVCDNEIDDFEAETDDEGVITKINHKIKFPRGKVVGAYSIAKREGKKNVIILMDVMEVQKMLKGQNQKFWKMDDGSPDPDMFKKHVGFRSIKAQYDIASVVEDHMESMNGVDSIDPYAPTERKDITEEANALNKQPTKTETKQPPKTTTPPADDDLKPLDDEQPTTPPVDQEAVRLLKDIEEAFVKLGIHDKDKRAEYTSGKAKFKNGKPTVADLKALLKVMKLEIEEMEQATQANGAGPFNDLPLE</sequence>
<dbReference type="AlphaFoldDB" id="A0AA95EUS2"/>
<dbReference type="EMBL" id="CP119317">
    <property type="protein sequence ID" value="WEK53291.1"/>
    <property type="molecule type" value="Genomic_DNA"/>
</dbReference>
<dbReference type="InterPro" id="IPR018330">
    <property type="entry name" value="RecT_fam"/>
</dbReference>
<evidence type="ECO:0000313" key="2">
    <source>
        <dbReference type="EMBL" id="WEK53291.1"/>
    </source>
</evidence>
<keyword evidence="3" id="KW-1185">Reference proteome</keyword>
<feature type="region of interest" description="Disordered" evidence="1">
    <location>
        <begin position="221"/>
        <end position="262"/>
    </location>
</feature>
<dbReference type="GO" id="GO:0003677">
    <property type="term" value="F:DNA binding"/>
    <property type="evidence" value="ECO:0007669"/>
    <property type="project" value="InterPro"/>
</dbReference>
<accession>A0AA95EUS2</accession>
<evidence type="ECO:0000313" key="3">
    <source>
        <dbReference type="Proteomes" id="UP001178662"/>
    </source>
</evidence>
<dbReference type="GO" id="GO:0006259">
    <property type="term" value="P:DNA metabolic process"/>
    <property type="evidence" value="ECO:0007669"/>
    <property type="project" value="InterPro"/>
</dbReference>
<dbReference type="Pfam" id="PF03837">
    <property type="entry name" value="RecT"/>
    <property type="match status" value="1"/>
</dbReference>
<protein>
    <submittedName>
        <fullName evidence="2">Recombinase RecT</fullName>
    </submittedName>
</protein>
<gene>
    <name evidence="2" type="ORF">P0Y55_11905</name>
</gene>